<keyword evidence="6" id="KW-1185">Reference proteome</keyword>
<dbReference type="AlphaFoldDB" id="A0A2A9F0D0"/>
<dbReference type="InterPro" id="IPR005702">
    <property type="entry name" value="Wzc-like_C"/>
</dbReference>
<dbReference type="PANTHER" id="PTHR32309">
    <property type="entry name" value="TYROSINE-PROTEIN KINASE"/>
    <property type="match status" value="1"/>
</dbReference>
<protein>
    <submittedName>
        <fullName evidence="5">Mrp family chromosome partitioning ATPase</fullName>
    </submittedName>
</protein>
<dbReference type="RefSeq" id="WP_098464467.1">
    <property type="nucleotide sequence ID" value="NZ_PDJJ01000001.1"/>
</dbReference>
<name>A0A2A9F0D0_9MICO</name>
<evidence type="ECO:0000256" key="2">
    <source>
        <dbReference type="ARBA" id="ARBA00022840"/>
    </source>
</evidence>
<proteinExistence type="predicted"/>
<keyword evidence="4" id="KW-0472">Membrane</keyword>
<evidence type="ECO:0000256" key="1">
    <source>
        <dbReference type="ARBA" id="ARBA00022741"/>
    </source>
</evidence>
<organism evidence="5 6">
    <name type="scientific">Isoptericola jiangsuensis</name>
    <dbReference type="NCBI Taxonomy" id="548579"/>
    <lineage>
        <taxon>Bacteria</taxon>
        <taxon>Bacillati</taxon>
        <taxon>Actinomycetota</taxon>
        <taxon>Actinomycetes</taxon>
        <taxon>Micrococcales</taxon>
        <taxon>Promicromonosporaceae</taxon>
        <taxon>Isoptericola</taxon>
    </lineage>
</organism>
<accession>A0A2A9F0D0</accession>
<feature type="region of interest" description="Disordered" evidence="3">
    <location>
        <begin position="481"/>
        <end position="559"/>
    </location>
</feature>
<keyword evidence="4" id="KW-1133">Transmembrane helix</keyword>
<dbReference type="CDD" id="cd05387">
    <property type="entry name" value="BY-kinase"/>
    <property type="match status" value="1"/>
</dbReference>
<dbReference type="Gene3D" id="3.40.50.300">
    <property type="entry name" value="P-loop containing nucleotide triphosphate hydrolases"/>
    <property type="match status" value="1"/>
</dbReference>
<dbReference type="OrthoDB" id="9812433at2"/>
<dbReference type="InterPro" id="IPR050445">
    <property type="entry name" value="Bact_polysacc_biosynth/exp"/>
</dbReference>
<dbReference type="GO" id="GO:0005886">
    <property type="term" value="C:plasma membrane"/>
    <property type="evidence" value="ECO:0007669"/>
    <property type="project" value="TreeGrafter"/>
</dbReference>
<keyword evidence="1" id="KW-0547">Nucleotide-binding</keyword>
<comment type="caution">
    <text evidence="5">The sequence shown here is derived from an EMBL/GenBank/DDBJ whole genome shotgun (WGS) entry which is preliminary data.</text>
</comment>
<keyword evidence="4" id="KW-0812">Transmembrane</keyword>
<evidence type="ECO:0000313" key="6">
    <source>
        <dbReference type="Proteomes" id="UP000224130"/>
    </source>
</evidence>
<dbReference type="InterPro" id="IPR027417">
    <property type="entry name" value="P-loop_NTPase"/>
</dbReference>
<feature type="region of interest" description="Disordered" evidence="3">
    <location>
        <begin position="595"/>
        <end position="652"/>
    </location>
</feature>
<dbReference type="Proteomes" id="UP000224130">
    <property type="component" value="Unassembled WGS sequence"/>
</dbReference>
<evidence type="ECO:0000256" key="3">
    <source>
        <dbReference type="SAM" id="MobiDB-lite"/>
    </source>
</evidence>
<evidence type="ECO:0000313" key="5">
    <source>
        <dbReference type="EMBL" id="PFG44231.1"/>
    </source>
</evidence>
<feature type="transmembrane region" description="Helical" evidence="4">
    <location>
        <begin position="215"/>
        <end position="235"/>
    </location>
</feature>
<sequence length="652" mass="67036">MTLREFLRVVWASKWFVLGAVVLVVGAGYVYADRQEITYQATATVELASSGSAGAEGTAAVTANPDPTVVVGPEVEQAAAEALDVPVSTLHGAEVEPLYDAATMTMTITATSTSAEFAADAANAYATAYVAQLPAVIDEQVAALDEQISALSSQIIAARDTLKARPNDPEATALQSTGEESLNVLTAQKTAYQTLVEPGQVTATAVADPVGLGRLSVLGIALLTGLAAGVGIAFVRRGLDTRVRTVEQAAEAADAPILAEVTGLRASLKTFAQTEVLPVASLAATPFTESVRELRTAVQVSLPRRDHAVVVVTAADPSAPRSFVAANLAVSWALSGRRTIVLSGDLRRPQIDELLPAPPTWEGTGRGLRPTTITNLELFPVPDQPLDSADYLATTAASDLVEALRAEADIVVVDAPPVLAAADATILGGYADGTVLLAAAGRTDRGVLGRAVDRLRTNDVALAGVALVGVASNHRDTYASTYGEEGDVRTPVTDVAGPDAGTDAERDVDTDPAASADVPAEPRHRTDAAAGPATEPDPRPRTADGSPAPAAEASLATVQIPRLALPDTGFPRRVDVIDPRPGGFRPVLVAQVGAPAPRPAAPADQTADPAPDDAPEQPEAGTAPDRETSGAGIAFFHRPAEPGIGAPKRATP</sequence>
<dbReference type="GO" id="GO:0004713">
    <property type="term" value="F:protein tyrosine kinase activity"/>
    <property type="evidence" value="ECO:0007669"/>
    <property type="project" value="TreeGrafter"/>
</dbReference>
<dbReference type="SUPFAM" id="SSF52540">
    <property type="entry name" value="P-loop containing nucleoside triphosphate hydrolases"/>
    <property type="match status" value="1"/>
</dbReference>
<gene>
    <name evidence="5" type="ORF">ATJ88_2950</name>
</gene>
<reference evidence="5 6" key="1">
    <citation type="submission" date="2017-10" db="EMBL/GenBank/DDBJ databases">
        <title>Sequencing the genomes of 1000 actinobacteria strains.</title>
        <authorList>
            <person name="Klenk H.-P."/>
        </authorList>
    </citation>
    <scope>NUCLEOTIDE SEQUENCE [LARGE SCALE GENOMIC DNA]</scope>
    <source>
        <strain evidence="5 6">DSM 21863</strain>
    </source>
</reference>
<evidence type="ECO:0000256" key="4">
    <source>
        <dbReference type="SAM" id="Phobius"/>
    </source>
</evidence>
<dbReference type="PANTHER" id="PTHR32309:SF13">
    <property type="entry name" value="FERRIC ENTEROBACTIN TRANSPORT PROTEIN FEPE"/>
    <property type="match status" value="1"/>
</dbReference>
<keyword evidence="2" id="KW-0067">ATP-binding</keyword>
<dbReference type="EMBL" id="PDJJ01000001">
    <property type="protein sequence ID" value="PFG44231.1"/>
    <property type="molecule type" value="Genomic_DNA"/>
</dbReference>